<dbReference type="FunFam" id="1.10.10.10:FF:000012">
    <property type="entry name" value="U5 small nuclear ribonucleoprotein helicase"/>
    <property type="match status" value="1"/>
</dbReference>
<keyword evidence="4" id="KW-0347">Helicase</keyword>
<feature type="region of interest" description="Disordered" evidence="11">
    <location>
        <begin position="221"/>
        <end position="277"/>
    </location>
</feature>
<feature type="region of interest" description="Disordered" evidence="11">
    <location>
        <begin position="1297"/>
        <end position="1318"/>
    </location>
</feature>
<dbReference type="InterPro" id="IPR057842">
    <property type="entry name" value="WH_MER3"/>
</dbReference>
<gene>
    <name evidence="14" type="primary">HFM1</name>
    <name evidence="14" type="ORF">CcaverHIS019_0608530</name>
</gene>
<dbReference type="InterPro" id="IPR027417">
    <property type="entry name" value="P-loop_NTPase"/>
</dbReference>
<dbReference type="Proteomes" id="UP001233271">
    <property type="component" value="Chromosome 6"/>
</dbReference>
<dbReference type="InterPro" id="IPR014001">
    <property type="entry name" value="Helicase_ATP-bd"/>
</dbReference>
<evidence type="ECO:0000256" key="9">
    <source>
        <dbReference type="ARBA" id="ARBA00034808"/>
    </source>
</evidence>
<dbReference type="CDD" id="cd18795">
    <property type="entry name" value="SF2_C_Ski2"/>
    <property type="match status" value="1"/>
</dbReference>
<feature type="compositionally biased region" description="Low complexity" evidence="11">
    <location>
        <begin position="102"/>
        <end position="112"/>
    </location>
</feature>
<evidence type="ECO:0000256" key="11">
    <source>
        <dbReference type="SAM" id="MobiDB-lite"/>
    </source>
</evidence>
<dbReference type="PANTHER" id="PTHR47835:SF3">
    <property type="entry name" value="HELICASE FOR MEIOSIS 1"/>
    <property type="match status" value="1"/>
</dbReference>
<accession>A0AA48QY81</accession>
<evidence type="ECO:0000256" key="6">
    <source>
        <dbReference type="ARBA" id="ARBA00023235"/>
    </source>
</evidence>
<dbReference type="EC" id="5.6.2.4" evidence="9"/>
<dbReference type="InterPro" id="IPR036388">
    <property type="entry name" value="WH-like_DNA-bd_sf"/>
</dbReference>
<dbReference type="GO" id="GO:0043138">
    <property type="term" value="F:3'-5' DNA helicase activity"/>
    <property type="evidence" value="ECO:0007669"/>
    <property type="project" value="UniProtKB-EC"/>
</dbReference>
<dbReference type="SMART" id="SM00487">
    <property type="entry name" value="DEXDc"/>
    <property type="match status" value="1"/>
</dbReference>
<dbReference type="Pfam" id="PF00270">
    <property type="entry name" value="DEAD"/>
    <property type="match status" value="1"/>
</dbReference>
<evidence type="ECO:0000256" key="3">
    <source>
        <dbReference type="ARBA" id="ARBA00022801"/>
    </source>
</evidence>
<feature type="region of interest" description="Disordered" evidence="11">
    <location>
        <begin position="1333"/>
        <end position="1433"/>
    </location>
</feature>
<dbReference type="GeneID" id="85498264"/>
<dbReference type="Pfam" id="PF23445">
    <property type="entry name" value="WHD_SNRNP200"/>
    <property type="match status" value="1"/>
</dbReference>
<feature type="compositionally biased region" description="Basic and acidic residues" evidence="11">
    <location>
        <begin position="326"/>
        <end position="339"/>
    </location>
</feature>
<dbReference type="GO" id="GO:0003676">
    <property type="term" value="F:nucleic acid binding"/>
    <property type="evidence" value="ECO:0007669"/>
    <property type="project" value="InterPro"/>
</dbReference>
<dbReference type="InterPro" id="IPR004179">
    <property type="entry name" value="Sec63-dom"/>
</dbReference>
<keyword evidence="2" id="KW-0547">Nucleotide-binding</keyword>
<dbReference type="Pfam" id="PF02889">
    <property type="entry name" value="Sec63"/>
    <property type="match status" value="1"/>
</dbReference>
<dbReference type="PANTHER" id="PTHR47835">
    <property type="entry name" value="HFM1, ATP DEPENDENT DNA HELICASE HOMOLOG"/>
    <property type="match status" value="1"/>
</dbReference>
<feature type="region of interest" description="Disordered" evidence="11">
    <location>
        <begin position="1259"/>
        <end position="1285"/>
    </location>
</feature>
<keyword evidence="15" id="KW-1185">Reference proteome</keyword>
<dbReference type="PROSITE" id="PS51194">
    <property type="entry name" value="HELICASE_CTER"/>
    <property type="match status" value="1"/>
</dbReference>
<evidence type="ECO:0000256" key="2">
    <source>
        <dbReference type="ARBA" id="ARBA00022741"/>
    </source>
</evidence>
<keyword evidence="7" id="KW-0469">Meiosis</keyword>
<proteinExistence type="inferred from homology"/>
<feature type="domain" description="Helicase C-terminal" evidence="13">
    <location>
        <begin position="630"/>
        <end position="825"/>
    </location>
</feature>
<evidence type="ECO:0000256" key="4">
    <source>
        <dbReference type="ARBA" id="ARBA00022806"/>
    </source>
</evidence>
<evidence type="ECO:0000259" key="13">
    <source>
        <dbReference type="PROSITE" id="PS51194"/>
    </source>
</evidence>
<name>A0AA48QY81_9TREE</name>
<dbReference type="InterPro" id="IPR001650">
    <property type="entry name" value="Helicase_C-like"/>
</dbReference>
<dbReference type="SUPFAM" id="SSF158702">
    <property type="entry name" value="Sec63 N-terminal domain-like"/>
    <property type="match status" value="1"/>
</dbReference>
<protein>
    <recommendedName>
        <fullName evidence="9">DNA 3'-5' helicase</fullName>
        <ecNumber evidence="9">5.6.2.4</ecNumber>
    </recommendedName>
</protein>
<comment type="catalytic activity">
    <reaction evidence="8">
        <text>Couples ATP hydrolysis with the unwinding of duplex DNA by translocating in the 3'-5' direction.</text>
        <dbReference type="EC" id="5.6.2.4"/>
    </reaction>
</comment>
<organism evidence="14 15">
    <name type="scientific">Cutaneotrichosporon cavernicola</name>
    <dbReference type="NCBI Taxonomy" id="279322"/>
    <lineage>
        <taxon>Eukaryota</taxon>
        <taxon>Fungi</taxon>
        <taxon>Dikarya</taxon>
        <taxon>Basidiomycota</taxon>
        <taxon>Agaricomycotina</taxon>
        <taxon>Tremellomycetes</taxon>
        <taxon>Trichosporonales</taxon>
        <taxon>Trichosporonaceae</taxon>
        <taxon>Cutaneotrichosporon</taxon>
    </lineage>
</organism>
<dbReference type="Gene3D" id="3.40.50.300">
    <property type="entry name" value="P-loop containing nucleotide triphosphate hydrolases"/>
    <property type="match status" value="3"/>
</dbReference>
<feature type="region of interest" description="Disordered" evidence="11">
    <location>
        <begin position="299"/>
        <end position="386"/>
    </location>
</feature>
<dbReference type="SMART" id="SM00490">
    <property type="entry name" value="HELICc"/>
    <property type="match status" value="1"/>
</dbReference>
<dbReference type="RefSeq" id="XP_060459659.1">
    <property type="nucleotide sequence ID" value="XM_060603358.1"/>
</dbReference>
<dbReference type="Pfam" id="PF00271">
    <property type="entry name" value="Helicase_C"/>
    <property type="match status" value="1"/>
</dbReference>
<dbReference type="GO" id="GO:0005524">
    <property type="term" value="F:ATP binding"/>
    <property type="evidence" value="ECO:0007669"/>
    <property type="project" value="UniProtKB-KW"/>
</dbReference>
<evidence type="ECO:0000256" key="1">
    <source>
        <dbReference type="ARBA" id="ARBA00010140"/>
    </source>
</evidence>
<feature type="region of interest" description="Disordered" evidence="11">
    <location>
        <begin position="102"/>
        <end position="151"/>
    </location>
</feature>
<dbReference type="SMART" id="SM00973">
    <property type="entry name" value="Sec63"/>
    <property type="match status" value="1"/>
</dbReference>
<feature type="compositionally biased region" description="Polar residues" evidence="11">
    <location>
        <begin position="228"/>
        <end position="255"/>
    </location>
</feature>
<feature type="domain" description="Helicase ATP-binding" evidence="12">
    <location>
        <begin position="424"/>
        <end position="572"/>
    </location>
</feature>
<comment type="catalytic activity">
    <reaction evidence="10">
        <text>ATP + H2O = ADP + phosphate + H(+)</text>
        <dbReference type="Rhea" id="RHEA:13065"/>
        <dbReference type="ChEBI" id="CHEBI:15377"/>
        <dbReference type="ChEBI" id="CHEBI:15378"/>
        <dbReference type="ChEBI" id="CHEBI:30616"/>
        <dbReference type="ChEBI" id="CHEBI:43474"/>
        <dbReference type="ChEBI" id="CHEBI:456216"/>
        <dbReference type="EC" id="5.6.2.4"/>
    </reaction>
</comment>
<evidence type="ECO:0000256" key="10">
    <source>
        <dbReference type="ARBA" id="ARBA00048988"/>
    </source>
</evidence>
<evidence type="ECO:0000313" key="14">
    <source>
        <dbReference type="EMBL" id="BEI94394.1"/>
    </source>
</evidence>
<dbReference type="InterPro" id="IPR036390">
    <property type="entry name" value="WH_DNA-bd_sf"/>
</dbReference>
<keyword evidence="6" id="KW-0413">Isomerase</keyword>
<comment type="similarity">
    <text evidence="1">Belongs to the helicase family. SKI2 subfamily.</text>
</comment>
<evidence type="ECO:0000256" key="7">
    <source>
        <dbReference type="ARBA" id="ARBA00023254"/>
    </source>
</evidence>
<evidence type="ECO:0000256" key="8">
    <source>
        <dbReference type="ARBA" id="ARBA00034617"/>
    </source>
</evidence>
<dbReference type="SUPFAM" id="SSF46785">
    <property type="entry name" value="Winged helix' DNA-binding domain"/>
    <property type="match status" value="1"/>
</dbReference>
<dbReference type="EMBL" id="AP028217">
    <property type="protein sequence ID" value="BEI94394.1"/>
    <property type="molecule type" value="Genomic_DNA"/>
</dbReference>
<keyword evidence="3" id="KW-0378">Hydrolase</keyword>
<dbReference type="GO" id="GO:0016787">
    <property type="term" value="F:hydrolase activity"/>
    <property type="evidence" value="ECO:0007669"/>
    <property type="project" value="UniProtKB-KW"/>
</dbReference>
<keyword evidence="5" id="KW-0067">ATP-binding</keyword>
<reference evidence="14" key="1">
    <citation type="journal article" date="2023" name="BMC Genomics">
        <title>Chromosome-level genome assemblies of Cutaneotrichosporon spp. (Trichosporonales, Basidiomycota) reveal imbalanced evolution between nucleotide sequences and chromosome synteny.</title>
        <authorList>
            <person name="Kobayashi Y."/>
            <person name="Kayamori A."/>
            <person name="Aoki K."/>
            <person name="Shiwa Y."/>
            <person name="Matsutani M."/>
            <person name="Fujita N."/>
            <person name="Sugita T."/>
            <person name="Iwasaki W."/>
            <person name="Tanaka N."/>
            <person name="Takashima M."/>
        </authorList>
    </citation>
    <scope>NUCLEOTIDE SEQUENCE</scope>
    <source>
        <strain evidence="14">HIS019</strain>
    </source>
</reference>
<dbReference type="Gene3D" id="1.10.10.10">
    <property type="entry name" value="Winged helix-like DNA-binding domain superfamily/Winged helix DNA-binding domain"/>
    <property type="match status" value="1"/>
</dbReference>
<evidence type="ECO:0000259" key="12">
    <source>
        <dbReference type="PROSITE" id="PS51192"/>
    </source>
</evidence>
<dbReference type="Gene3D" id="1.10.3380.10">
    <property type="entry name" value="Sec63 N-terminal domain-like domain"/>
    <property type="match status" value="1"/>
</dbReference>
<feature type="compositionally biased region" description="Acidic residues" evidence="11">
    <location>
        <begin position="1333"/>
        <end position="1355"/>
    </location>
</feature>
<feature type="compositionally biased region" description="Polar residues" evidence="11">
    <location>
        <begin position="371"/>
        <end position="384"/>
    </location>
</feature>
<feature type="compositionally biased region" description="Low complexity" evidence="11">
    <location>
        <begin position="1394"/>
        <end position="1405"/>
    </location>
</feature>
<dbReference type="SUPFAM" id="SSF52540">
    <property type="entry name" value="P-loop containing nucleoside triphosphate hydrolases"/>
    <property type="match status" value="2"/>
</dbReference>
<dbReference type="PROSITE" id="PS51192">
    <property type="entry name" value="HELICASE_ATP_BIND_1"/>
    <property type="match status" value="1"/>
</dbReference>
<sequence length="1470" mass="162877">MSESIGIADVDELLSRLDAARDGYPVTNLDPCLNVAEVVPYAASSIMNPSASRFPTPYQGFALQNWGPPPCPSSMPNPYNNPNLWGDYLPSAHTLHPQLPQAPLAPFHQAPPGSGFWPVQSPPTLNAPHLPSPRVGGDTALPPANGASPTGALQLLLGTSNAQEAYPSPPSNATSKVDKSSPIAGHTILVNSEPKKTPADDDYLDDDGWIDAAIAEMNEAKAAGQPDSGPTSKYLSPPAQWSSTPSHHPQDTGNPQPSPELPRNQHLPPLTQAPSLPPELLEAHTNLLKATNVPELHSVSTSVVERSEPTQPPVPLQNRRSPYFLREGESEGHAGDRLTRRPPARPPSASTVRFPKLPPPPAGHIPPPDAQLTSPVEPPTTTGPSKFIKKGSFPRVSVYALETNEERQLFSFREFNEMQSTIFQTAYKTDQNMVVSAPTGSGKTTVFELAFLRMLQFKSSAYTPLAIYMAPTKALCSERYYDWRERFKALNVKCIELTGDTEIYNIQTYTESADLIITTIHTLNEERGATLEVVVSRMKKRGDGLRFVAVSATVPNIDDVARWIGSKEQGKSQVRNEDGDDEPMPPVEYDDIEQMPKARVFKFGDEYRPVPLTLHAVGVDAPNEFALGGRLDKELWRLLNQHTDGLPTLVFCPTRKACQATAEHIFQEYQNAATNRTRLPWGVSDNQRVILKDAKIQKWTELGIAVHHAGLDLLDRRTIEQAFRTSQLHLLIATSTLAVGVNLPAHLVVIKGTSCWAGQGFREYSDIDIQQMMGRAGRPQFDNSGTVVIMCNNTKLHKYQSMMHSKTILESYLHHHLTEHINSEIGLGTIGSLQNAQEWLRGTFLSIRIRQNPKHYQETMTKDHTKSWDATLDRFVETSVSDLKKHDFITDDPEVIKEKTEDGSEPKELLPTNLGTIMSQNFISYRTMCHIVSMDPDSSLRSLLELLAGSTEFSSLRIRQGDRALLNTLRVHKDIKYHLDTPAKTYADKVFLLAQVTFGNVNLDEFSTKTENTSPLQTQILIFNVAPRLARAIFNVTCHKQYGRAAVAAIELCHTVHGKAWEDTSAVFRQIDKIGPKSITVLESNGIHTFDDLLKLQPSRIEMWLNRHPPFGTEVLERVTALPRFTIEFTEEGRSQDENGYPTVQLRLQIRNSGQLVHKPTKGGAIRGNQKRTKAYNLIILTVTTKDNRFIDKRAIGTNRLSDRVREFGLEATLYYPDERIMCIAGVEEKSGLSRTFMYKPRIPADKFPKREEIIARSNAGEPGSSMTIAPSRATRRSKSPLFLGVDDSDGDELIDLTVPREMKSNNKNKRPREVVAKPKTRKLALAVKSFIDDEAIDDDEEPDDDDMDDDEDGFIDMGDRPPPHKSSRSAGKTNACAERTSKSKRAALPVGQTSSKSSSSTSKTLGSAKPACNRSSTILDDARGDIDPGQKSIAENEALPEALQIAKPPAPPPVLSVDEQFQEWFGEFL</sequence>
<feature type="compositionally biased region" description="Pro residues" evidence="11">
    <location>
        <begin position="356"/>
        <end position="369"/>
    </location>
</feature>
<dbReference type="InterPro" id="IPR052247">
    <property type="entry name" value="Meiotic_Crossover_Helicase"/>
</dbReference>
<dbReference type="GO" id="GO:0051321">
    <property type="term" value="P:meiotic cell cycle"/>
    <property type="evidence" value="ECO:0007669"/>
    <property type="project" value="UniProtKB-KW"/>
</dbReference>
<dbReference type="KEGG" id="ccac:CcaHIS019_0608530"/>
<evidence type="ECO:0000256" key="5">
    <source>
        <dbReference type="ARBA" id="ARBA00022840"/>
    </source>
</evidence>
<dbReference type="InterPro" id="IPR011545">
    <property type="entry name" value="DEAD/DEAH_box_helicase_dom"/>
</dbReference>
<evidence type="ECO:0000313" key="15">
    <source>
        <dbReference type="Proteomes" id="UP001233271"/>
    </source>
</evidence>